<sequence>MRVSAAVSSPGQTARGREREQGGDAWLRSCTGRGTTTKKTASARTKQRSSARLASKVSDAFDAFDVEEERPPKSKVGLRTELTPPVPSPSKATDAPNESVLALEADALGPDGESMLDSKSDSLISSGVDVRSLSDVEEESDDAHALNCTIVPAASTSQGDELTVVSPIPLAVPVPLTVASAEPEPSSSDKASVEVTPGPTLADVMDRLATLTEDVARLANELHEERQERKMAERLAAIHNSRANAANE</sequence>
<dbReference type="AlphaFoldDB" id="A0A182IV19"/>
<evidence type="ECO:0000256" key="1">
    <source>
        <dbReference type="SAM" id="Coils"/>
    </source>
</evidence>
<feature type="coiled-coil region" evidence="1">
    <location>
        <begin position="201"/>
        <end position="235"/>
    </location>
</feature>
<protein>
    <submittedName>
        <fullName evidence="3">Uncharacterized protein</fullName>
    </submittedName>
</protein>
<keyword evidence="1" id="KW-0175">Coiled coil</keyword>
<reference evidence="3" key="1">
    <citation type="submission" date="2022-08" db="UniProtKB">
        <authorList>
            <consortium name="EnsemblMetazoa"/>
        </authorList>
    </citation>
    <scope>IDENTIFICATION</scope>
    <source>
        <strain evidence="3">EBRO</strain>
    </source>
</reference>
<feature type="compositionally biased region" description="Low complexity" evidence="2">
    <location>
        <begin position="28"/>
        <end position="44"/>
    </location>
</feature>
<evidence type="ECO:0000256" key="2">
    <source>
        <dbReference type="SAM" id="MobiDB-lite"/>
    </source>
</evidence>
<feature type="compositionally biased region" description="Polar residues" evidence="2">
    <location>
        <begin position="1"/>
        <end position="12"/>
    </location>
</feature>
<accession>A0A182IV19</accession>
<proteinExistence type="predicted"/>
<dbReference type="EnsemblMetazoa" id="AATE006021-RA">
    <property type="protein sequence ID" value="AATE006021-PA.1"/>
    <property type="gene ID" value="AATE006021"/>
</dbReference>
<name>A0A182IV19_ANOAO</name>
<evidence type="ECO:0000313" key="3">
    <source>
        <dbReference type="EnsemblMetazoa" id="AATE006021-PA.1"/>
    </source>
</evidence>
<organism evidence="3">
    <name type="scientific">Anopheles atroparvus</name>
    <name type="common">European mosquito</name>
    <dbReference type="NCBI Taxonomy" id="41427"/>
    <lineage>
        <taxon>Eukaryota</taxon>
        <taxon>Metazoa</taxon>
        <taxon>Ecdysozoa</taxon>
        <taxon>Arthropoda</taxon>
        <taxon>Hexapoda</taxon>
        <taxon>Insecta</taxon>
        <taxon>Pterygota</taxon>
        <taxon>Neoptera</taxon>
        <taxon>Endopterygota</taxon>
        <taxon>Diptera</taxon>
        <taxon>Nematocera</taxon>
        <taxon>Culicoidea</taxon>
        <taxon>Culicidae</taxon>
        <taxon>Anophelinae</taxon>
        <taxon>Anopheles</taxon>
    </lineage>
</organism>
<feature type="region of interest" description="Disordered" evidence="2">
    <location>
        <begin position="1"/>
        <end position="127"/>
    </location>
</feature>
<dbReference type="VEuPathDB" id="VectorBase:AATE006021"/>